<evidence type="ECO:0000256" key="1">
    <source>
        <dbReference type="SAM" id="Phobius"/>
    </source>
</evidence>
<sequence>MIRWGLRRGGALAEFGLVAPILLMLLLGLIEGGWQMLTAVALDFGARQASRFGALGTASPDWLPGPAPASREAALRQIVLYYGQGVLDPARLTVSLAAYADAGALRTGTGAVTGSAGGAAAMVTYQFDYTQPAFILAPLSRSLWGRSFFVHRAHTVVRNEPF</sequence>
<evidence type="ECO:0000313" key="4">
    <source>
        <dbReference type="Proteomes" id="UP001139516"/>
    </source>
</evidence>
<dbReference type="InterPro" id="IPR012495">
    <property type="entry name" value="TadE-like_dom"/>
</dbReference>
<feature type="transmembrane region" description="Helical" evidence="1">
    <location>
        <begin position="12"/>
        <end position="30"/>
    </location>
</feature>
<keyword evidence="1" id="KW-1133">Transmembrane helix</keyword>
<reference evidence="3" key="1">
    <citation type="submission" date="2022-04" db="EMBL/GenBank/DDBJ databases">
        <title>Roseomonas acroporae sp. nov., isolated from coral Acropora digitifera.</title>
        <authorList>
            <person name="Sun H."/>
        </authorList>
    </citation>
    <scope>NUCLEOTIDE SEQUENCE</scope>
    <source>
        <strain evidence="3">NAR14</strain>
    </source>
</reference>
<accession>A0A9X2BXA2</accession>
<dbReference type="AlphaFoldDB" id="A0A9X2BXA2"/>
<comment type="caution">
    <text evidence="3">The sequence shown here is derived from an EMBL/GenBank/DDBJ whole genome shotgun (WGS) entry which is preliminary data.</text>
</comment>
<keyword evidence="4" id="KW-1185">Reference proteome</keyword>
<dbReference type="RefSeq" id="WP_248667859.1">
    <property type="nucleotide sequence ID" value="NZ_JALPRX010000065.1"/>
</dbReference>
<name>A0A9X2BXA2_9PROT</name>
<dbReference type="Proteomes" id="UP001139516">
    <property type="component" value="Unassembled WGS sequence"/>
</dbReference>
<organism evidence="3 4">
    <name type="scientific">Roseomonas acroporae</name>
    <dbReference type="NCBI Taxonomy" id="2937791"/>
    <lineage>
        <taxon>Bacteria</taxon>
        <taxon>Pseudomonadati</taxon>
        <taxon>Pseudomonadota</taxon>
        <taxon>Alphaproteobacteria</taxon>
        <taxon>Acetobacterales</taxon>
        <taxon>Roseomonadaceae</taxon>
        <taxon>Roseomonas</taxon>
    </lineage>
</organism>
<keyword evidence="1" id="KW-0812">Transmembrane</keyword>
<feature type="domain" description="TadE-like" evidence="2">
    <location>
        <begin position="9"/>
        <end position="51"/>
    </location>
</feature>
<dbReference type="EMBL" id="JALPRX010000065">
    <property type="protein sequence ID" value="MCK8785744.1"/>
    <property type="molecule type" value="Genomic_DNA"/>
</dbReference>
<gene>
    <name evidence="3" type="ORF">M0638_15270</name>
</gene>
<keyword evidence="1" id="KW-0472">Membrane</keyword>
<evidence type="ECO:0000313" key="3">
    <source>
        <dbReference type="EMBL" id="MCK8785744.1"/>
    </source>
</evidence>
<evidence type="ECO:0000259" key="2">
    <source>
        <dbReference type="Pfam" id="PF07811"/>
    </source>
</evidence>
<protein>
    <submittedName>
        <fullName evidence="3">Pilus assembly protein</fullName>
    </submittedName>
</protein>
<proteinExistence type="predicted"/>
<dbReference type="Pfam" id="PF07811">
    <property type="entry name" value="TadE"/>
    <property type="match status" value="1"/>
</dbReference>